<accession>A0ABQ5GJ37</accession>
<reference evidence="1" key="2">
    <citation type="submission" date="2022-01" db="EMBL/GenBank/DDBJ databases">
        <authorList>
            <person name="Yamashiro T."/>
            <person name="Shiraishi A."/>
            <person name="Satake H."/>
            <person name="Nakayama K."/>
        </authorList>
    </citation>
    <scope>NUCLEOTIDE SEQUENCE</scope>
</reference>
<evidence type="ECO:0000313" key="1">
    <source>
        <dbReference type="EMBL" id="GJT75314.1"/>
    </source>
</evidence>
<gene>
    <name evidence="1" type="ORF">Tco_1042039</name>
</gene>
<sequence length="230" mass="27825">MTLFNQDLFYLKNGNSETRKYVLSLHKVHAFLLPENDLEELNTRWSLWAQQSHIKRKLKTRDDPEEVHSEKRIVDVIRVQYDQGYEQEYMEEIVVKRADGEFKSFTKSDYKYLHNNDIEDMYLMCINGKIKDYRETRLLKSLNKVNLTAPTLTFPSIDEQKLYTINSDPLVGFIYENSKKEDPALSNDDAEFVRFYEEYIRERLRHRDQMRRWESYVNGRPLEQRRDHPK</sequence>
<name>A0ABQ5GJ37_9ASTR</name>
<protein>
    <submittedName>
        <fullName evidence="1">Uncharacterized protein</fullName>
    </submittedName>
</protein>
<comment type="caution">
    <text evidence="1">The sequence shown here is derived from an EMBL/GenBank/DDBJ whole genome shotgun (WGS) entry which is preliminary data.</text>
</comment>
<keyword evidence="2" id="KW-1185">Reference proteome</keyword>
<dbReference type="EMBL" id="BQNB010018520">
    <property type="protein sequence ID" value="GJT75314.1"/>
    <property type="molecule type" value="Genomic_DNA"/>
</dbReference>
<organism evidence="1 2">
    <name type="scientific">Tanacetum coccineum</name>
    <dbReference type="NCBI Taxonomy" id="301880"/>
    <lineage>
        <taxon>Eukaryota</taxon>
        <taxon>Viridiplantae</taxon>
        <taxon>Streptophyta</taxon>
        <taxon>Embryophyta</taxon>
        <taxon>Tracheophyta</taxon>
        <taxon>Spermatophyta</taxon>
        <taxon>Magnoliopsida</taxon>
        <taxon>eudicotyledons</taxon>
        <taxon>Gunneridae</taxon>
        <taxon>Pentapetalae</taxon>
        <taxon>asterids</taxon>
        <taxon>campanulids</taxon>
        <taxon>Asterales</taxon>
        <taxon>Asteraceae</taxon>
        <taxon>Asteroideae</taxon>
        <taxon>Anthemideae</taxon>
        <taxon>Anthemidinae</taxon>
        <taxon>Tanacetum</taxon>
    </lineage>
</organism>
<evidence type="ECO:0000313" key="2">
    <source>
        <dbReference type="Proteomes" id="UP001151760"/>
    </source>
</evidence>
<reference evidence="1" key="1">
    <citation type="journal article" date="2022" name="Int. J. Mol. Sci.">
        <title>Draft Genome of Tanacetum Coccineum: Genomic Comparison of Closely Related Tanacetum-Family Plants.</title>
        <authorList>
            <person name="Yamashiro T."/>
            <person name="Shiraishi A."/>
            <person name="Nakayama K."/>
            <person name="Satake H."/>
        </authorList>
    </citation>
    <scope>NUCLEOTIDE SEQUENCE</scope>
</reference>
<proteinExistence type="predicted"/>
<dbReference type="Proteomes" id="UP001151760">
    <property type="component" value="Unassembled WGS sequence"/>
</dbReference>